<organism evidence="2 3">
    <name type="scientific">Agrocybe pediades</name>
    <dbReference type="NCBI Taxonomy" id="84607"/>
    <lineage>
        <taxon>Eukaryota</taxon>
        <taxon>Fungi</taxon>
        <taxon>Dikarya</taxon>
        <taxon>Basidiomycota</taxon>
        <taxon>Agaricomycotina</taxon>
        <taxon>Agaricomycetes</taxon>
        <taxon>Agaricomycetidae</taxon>
        <taxon>Agaricales</taxon>
        <taxon>Agaricineae</taxon>
        <taxon>Strophariaceae</taxon>
        <taxon>Agrocybe</taxon>
    </lineage>
</organism>
<dbReference type="Proteomes" id="UP000521872">
    <property type="component" value="Unassembled WGS sequence"/>
</dbReference>
<protein>
    <recommendedName>
        <fullName evidence="4">DUF5745 domain-containing protein</fullName>
    </recommendedName>
</protein>
<evidence type="ECO:0000313" key="2">
    <source>
        <dbReference type="EMBL" id="KAF4619348.1"/>
    </source>
</evidence>
<feature type="region of interest" description="Disordered" evidence="1">
    <location>
        <begin position="134"/>
        <end position="167"/>
    </location>
</feature>
<evidence type="ECO:0000256" key="1">
    <source>
        <dbReference type="SAM" id="MobiDB-lite"/>
    </source>
</evidence>
<proteinExistence type="predicted"/>
<reference evidence="2 3" key="1">
    <citation type="submission" date="2019-12" db="EMBL/GenBank/DDBJ databases">
        <authorList>
            <person name="Floudas D."/>
            <person name="Bentzer J."/>
            <person name="Ahren D."/>
            <person name="Johansson T."/>
            <person name="Persson P."/>
            <person name="Tunlid A."/>
        </authorList>
    </citation>
    <scope>NUCLEOTIDE SEQUENCE [LARGE SCALE GENOMIC DNA]</scope>
    <source>
        <strain evidence="2 3">CBS 102.39</strain>
    </source>
</reference>
<comment type="caution">
    <text evidence="2">The sequence shown here is derived from an EMBL/GenBank/DDBJ whole genome shotgun (WGS) entry which is preliminary data.</text>
</comment>
<keyword evidence="3" id="KW-1185">Reference proteome</keyword>
<accession>A0A8H4VR54</accession>
<gene>
    <name evidence="2" type="ORF">D9613_004761</name>
</gene>
<name>A0A8H4VR54_9AGAR</name>
<dbReference type="AlphaFoldDB" id="A0A8H4VR54"/>
<dbReference type="EMBL" id="JAACJL010000016">
    <property type="protein sequence ID" value="KAF4619348.1"/>
    <property type="molecule type" value="Genomic_DNA"/>
</dbReference>
<evidence type="ECO:0008006" key="4">
    <source>
        <dbReference type="Google" id="ProtNLM"/>
    </source>
</evidence>
<evidence type="ECO:0000313" key="3">
    <source>
        <dbReference type="Proteomes" id="UP000521872"/>
    </source>
</evidence>
<sequence>MHQQLSFTRSVSAAQDDSELVDQLNALLSALNIPITLLAPRELTPGLLIMILEQVMGQALPYFDKNKQTKNTTESKVNNMKLFLGVLETDILKVDVGLSHIDPLRLANGGREETSYIAELLCWMGQQRNLFKPKAKVKAKPKATGERKGKKSSTPSERTAVFNPRLSPKSQLDLDAESLFQAGSSSSQPPHHLFSPFIKNTEEESITSLDSRNYSETHIDDEDDYLDDMSNILDALPPFTKPSSPPRCIHEIPSASLLMSEDIHESDLPTHSNMGHSNYGHSSNVSQSTILRDLPLDRSRPAIRYTGYIEPADEEFELASFEHSRSISMDNSYNQTTQRSVRLDDIQEQCARTRDLLEERARLLSQLAELKRVRRR</sequence>